<dbReference type="PANTHER" id="PTHR48061:SF46">
    <property type="entry name" value="LEUCINE-RICH REPEAT-CONTAINING N-TERMINAL PLANT-TYPE DOMAIN-CONTAINING PROTEIN"/>
    <property type="match status" value="1"/>
</dbReference>
<sequence length="305" mass="34906">MLMSKSLSVLSLHANNFDGDIPFSFPEGYGLQSLNLYGNKMEGLLPRSLMNCSLLEVLNFGDNKIANLRLLVLRSNKFHGFVVSTKERPSFPKLRVLDLSDNDFFGPLPVPYMEIFKAIVDPHRDDNFSQYMMTHGTRIGLWLLPPKRSFGFTTYYKILVFANLAPHHFTTIIRQLATLLPILSFMKGQNIWKLIVIWKEEEKKLGLLEDVAKKAGACSYSLEDRRVVDRSVEEMDSRTRERNRTVEVAIAATATVVLFFSVSRPVSGALPRLFRTRPASRTWKWWVSLPARTAAFTRSRTRDLT</sequence>
<keyword evidence="4" id="KW-1133">Transmembrane helix</keyword>
<evidence type="ECO:0000256" key="3">
    <source>
        <dbReference type="ARBA" id="ARBA00022729"/>
    </source>
</evidence>
<evidence type="ECO:0000256" key="1">
    <source>
        <dbReference type="ARBA" id="ARBA00004479"/>
    </source>
</evidence>
<accession>A0AAV5MFS2</accession>
<keyword evidence="2" id="KW-0812">Transmembrane</keyword>
<dbReference type="InterPro" id="IPR001611">
    <property type="entry name" value="Leu-rich_rpt"/>
</dbReference>
<name>A0AAV5MFS2_9ROSI</name>
<dbReference type="PANTHER" id="PTHR48061">
    <property type="entry name" value="LEUCINE-RICH REPEAT RECEPTOR PROTEIN KINASE EMS1-LIKE-RELATED"/>
    <property type="match status" value="1"/>
</dbReference>
<dbReference type="AlphaFoldDB" id="A0AAV5MFS2"/>
<dbReference type="Gene3D" id="3.80.10.10">
    <property type="entry name" value="Ribonuclease Inhibitor"/>
    <property type="match status" value="1"/>
</dbReference>
<gene>
    <name evidence="8" type="ORF">SLEP1_g54703</name>
</gene>
<keyword evidence="5" id="KW-0472">Membrane</keyword>
<evidence type="ECO:0000313" key="9">
    <source>
        <dbReference type="Proteomes" id="UP001054252"/>
    </source>
</evidence>
<dbReference type="Proteomes" id="UP001054252">
    <property type="component" value="Unassembled WGS sequence"/>
</dbReference>
<dbReference type="InterPro" id="IPR046956">
    <property type="entry name" value="RLP23-like"/>
</dbReference>
<evidence type="ECO:0000256" key="7">
    <source>
        <dbReference type="ARBA" id="ARBA00023180"/>
    </source>
</evidence>
<comment type="subcellular location">
    <subcellularLocation>
        <location evidence="1">Membrane</location>
        <topology evidence="1">Single-pass type I membrane protein</topology>
    </subcellularLocation>
</comment>
<organism evidence="8 9">
    <name type="scientific">Rubroshorea leprosula</name>
    <dbReference type="NCBI Taxonomy" id="152421"/>
    <lineage>
        <taxon>Eukaryota</taxon>
        <taxon>Viridiplantae</taxon>
        <taxon>Streptophyta</taxon>
        <taxon>Embryophyta</taxon>
        <taxon>Tracheophyta</taxon>
        <taxon>Spermatophyta</taxon>
        <taxon>Magnoliopsida</taxon>
        <taxon>eudicotyledons</taxon>
        <taxon>Gunneridae</taxon>
        <taxon>Pentapetalae</taxon>
        <taxon>rosids</taxon>
        <taxon>malvids</taxon>
        <taxon>Malvales</taxon>
        <taxon>Dipterocarpaceae</taxon>
        <taxon>Rubroshorea</taxon>
    </lineage>
</organism>
<evidence type="ECO:0000256" key="5">
    <source>
        <dbReference type="ARBA" id="ARBA00023136"/>
    </source>
</evidence>
<evidence type="ECO:0000256" key="2">
    <source>
        <dbReference type="ARBA" id="ARBA00022692"/>
    </source>
</evidence>
<protein>
    <submittedName>
        <fullName evidence="8">Uncharacterized protein</fullName>
    </submittedName>
</protein>
<dbReference type="Pfam" id="PF00560">
    <property type="entry name" value="LRR_1"/>
    <property type="match status" value="1"/>
</dbReference>
<proteinExistence type="predicted"/>
<dbReference type="SUPFAM" id="SSF52058">
    <property type="entry name" value="L domain-like"/>
    <property type="match status" value="1"/>
</dbReference>
<keyword evidence="7" id="KW-0325">Glycoprotein</keyword>
<keyword evidence="9" id="KW-1185">Reference proteome</keyword>
<reference evidence="8 9" key="1">
    <citation type="journal article" date="2021" name="Commun. Biol.">
        <title>The genome of Shorea leprosula (Dipterocarpaceae) highlights the ecological relevance of drought in aseasonal tropical rainforests.</title>
        <authorList>
            <person name="Ng K.K.S."/>
            <person name="Kobayashi M.J."/>
            <person name="Fawcett J.A."/>
            <person name="Hatakeyama M."/>
            <person name="Paape T."/>
            <person name="Ng C.H."/>
            <person name="Ang C.C."/>
            <person name="Tnah L.H."/>
            <person name="Lee C.T."/>
            <person name="Nishiyama T."/>
            <person name="Sese J."/>
            <person name="O'Brien M.J."/>
            <person name="Copetti D."/>
            <person name="Mohd Noor M.I."/>
            <person name="Ong R.C."/>
            <person name="Putra M."/>
            <person name="Sireger I.Z."/>
            <person name="Indrioko S."/>
            <person name="Kosugi Y."/>
            <person name="Izuno A."/>
            <person name="Isagi Y."/>
            <person name="Lee S.L."/>
            <person name="Shimizu K.K."/>
        </authorList>
    </citation>
    <scope>NUCLEOTIDE SEQUENCE [LARGE SCALE GENOMIC DNA]</scope>
    <source>
        <strain evidence="8">214</strain>
    </source>
</reference>
<comment type="caution">
    <text evidence="8">The sequence shown here is derived from an EMBL/GenBank/DDBJ whole genome shotgun (WGS) entry which is preliminary data.</text>
</comment>
<keyword evidence="6" id="KW-0675">Receptor</keyword>
<keyword evidence="3" id="KW-0732">Signal</keyword>
<dbReference type="Pfam" id="PF13855">
    <property type="entry name" value="LRR_8"/>
    <property type="match status" value="1"/>
</dbReference>
<evidence type="ECO:0000313" key="8">
    <source>
        <dbReference type="EMBL" id="GKV47844.1"/>
    </source>
</evidence>
<evidence type="ECO:0000256" key="6">
    <source>
        <dbReference type="ARBA" id="ARBA00023170"/>
    </source>
</evidence>
<dbReference type="EMBL" id="BPVZ01000238">
    <property type="protein sequence ID" value="GKV47844.1"/>
    <property type="molecule type" value="Genomic_DNA"/>
</dbReference>
<evidence type="ECO:0000256" key="4">
    <source>
        <dbReference type="ARBA" id="ARBA00022989"/>
    </source>
</evidence>
<dbReference type="InterPro" id="IPR032675">
    <property type="entry name" value="LRR_dom_sf"/>
</dbReference>
<dbReference type="GO" id="GO:0016020">
    <property type="term" value="C:membrane"/>
    <property type="evidence" value="ECO:0007669"/>
    <property type="project" value="UniProtKB-SubCell"/>
</dbReference>